<organism evidence="1">
    <name type="scientific">Klebsiella phage FKP3</name>
    <dbReference type="NCBI Taxonomy" id="3231233"/>
    <lineage>
        <taxon>Viruses</taxon>
        <taxon>Duplodnaviria</taxon>
        <taxon>Heunggongvirae</taxon>
        <taxon>Uroviricota</taxon>
        <taxon>Caudoviricetes</taxon>
        <taxon>Stephanstirmvirinae</taxon>
        <taxon>Justusliebigvirus</taxon>
    </lineage>
</organism>
<accession>A0AAU8HZ21</accession>
<name>A0AAU8HZ21_9CAUD</name>
<reference evidence="1" key="1">
    <citation type="submission" date="2024-06" db="EMBL/GenBank/DDBJ databases">
        <title>High activity and specificity of bacteriophage cocktails against carbapenem-resistant Klebsiella pneumoniae belonging to high-risk clones CG258 and ST307.</title>
        <authorList>
            <person name="Jimenez Quiceno J."/>
            <person name="Salazar Ospina L."/>
            <person name="Tellez Carrasquilla S."/>
        </authorList>
    </citation>
    <scope>NUCLEOTIDE SEQUENCE</scope>
</reference>
<dbReference type="EMBL" id="PP895363">
    <property type="protein sequence ID" value="XCI77934.1"/>
    <property type="molecule type" value="Genomic_DNA"/>
</dbReference>
<evidence type="ECO:0000313" key="1">
    <source>
        <dbReference type="EMBL" id="XCI77934.1"/>
    </source>
</evidence>
<protein>
    <submittedName>
        <fullName evidence="1">Uncharacterized protein</fullName>
    </submittedName>
</protein>
<proteinExistence type="predicted"/>
<sequence length="72" mass="8244">MQSMASKIITIESVSFERVSGKYWAHHRAGRFTLTKAEHDEMKAEIIKSGKFEIVKPYRVVSDLAKFLETAI</sequence>